<evidence type="ECO:0000313" key="2">
    <source>
        <dbReference type="EMBL" id="JAG28286.1"/>
    </source>
</evidence>
<protein>
    <submittedName>
        <fullName evidence="2">Gag-Pro-Pol polyprotein</fullName>
    </submittedName>
</protein>
<keyword evidence="1" id="KW-0812">Transmembrane</keyword>
<feature type="transmembrane region" description="Helical" evidence="1">
    <location>
        <begin position="85"/>
        <end position="104"/>
    </location>
</feature>
<feature type="transmembrane region" description="Helical" evidence="1">
    <location>
        <begin position="12"/>
        <end position="34"/>
    </location>
</feature>
<dbReference type="AlphaFoldDB" id="A0A0A9Y9I4"/>
<keyword evidence="1" id="KW-0472">Membrane</keyword>
<dbReference type="EMBL" id="GDHC01013903">
    <property type="protein sequence ID" value="JAQ04726.1"/>
    <property type="molecule type" value="Transcribed_RNA"/>
</dbReference>
<reference evidence="2" key="1">
    <citation type="journal article" date="2014" name="PLoS ONE">
        <title>Transcriptome-Based Identification of ABC Transporters in the Western Tarnished Plant Bug Lygus hesperus.</title>
        <authorList>
            <person name="Hull J.J."/>
            <person name="Chaney K."/>
            <person name="Geib S.M."/>
            <person name="Fabrick J.A."/>
            <person name="Brent C.S."/>
            <person name="Walsh D."/>
            <person name="Lavine L.C."/>
        </authorList>
    </citation>
    <scope>NUCLEOTIDE SEQUENCE</scope>
</reference>
<organism evidence="2">
    <name type="scientific">Lygus hesperus</name>
    <name type="common">Western plant bug</name>
    <dbReference type="NCBI Taxonomy" id="30085"/>
    <lineage>
        <taxon>Eukaryota</taxon>
        <taxon>Metazoa</taxon>
        <taxon>Ecdysozoa</taxon>
        <taxon>Arthropoda</taxon>
        <taxon>Hexapoda</taxon>
        <taxon>Insecta</taxon>
        <taxon>Pterygota</taxon>
        <taxon>Neoptera</taxon>
        <taxon>Paraneoptera</taxon>
        <taxon>Hemiptera</taxon>
        <taxon>Heteroptera</taxon>
        <taxon>Panheteroptera</taxon>
        <taxon>Cimicomorpha</taxon>
        <taxon>Miridae</taxon>
        <taxon>Mirini</taxon>
        <taxon>Lygus</taxon>
    </lineage>
</organism>
<evidence type="ECO:0000313" key="3">
    <source>
        <dbReference type="EMBL" id="JAQ04726.1"/>
    </source>
</evidence>
<accession>A0A0A9Y9I4</accession>
<keyword evidence="1" id="KW-1133">Transmembrane helix</keyword>
<reference evidence="3" key="3">
    <citation type="journal article" date="2016" name="Gigascience">
        <title>De novo construction of an expanded transcriptome assembly for the western tarnished plant bug, Lygus hesperus.</title>
        <authorList>
            <person name="Tassone E.E."/>
            <person name="Geib S.M."/>
            <person name="Hall B."/>
            <person name="Fabrick J.A."/>
            <person name="Brent C.S."/>
            <person name="Hull J.J."/>
        </authorList>
    </citation>
    <scope>NUCLEOTIDE SEQUENCE</scope>
</reference>
<gene>
    <name evidence="2" type="ORF">CM83_1608</name>
    <name evidence="3" type="ORF">g.15832</name>
</gene>
<evidence type="ECO:0000256" key="1">
    <source>
        <dbReference type="SAM" id="Phobius"/>
    </source>
</evidence>
<reference evidence="2" key="2">
    <citation type="submission" date="2014-07" db="EMBL/GenBank/DDBJ databases">
        <authorList>
            <person name="Hull J."/>
        </authorList>
    </citation>
    <scope>NUCLEOTIDE SEQUENCE</scope>
</reference>
<feature type="transmembrane region" description="Helical" evidence="1">
    <location>
        <begin position="200"/>
        <end position="225"/>
    </location>
</feature>
<proteinExistence type="predicted"/>
<feature type="transmembrane region" description="Helical" evidence="1">
    <location>
        <begin position="245"/>
        <end position="262"/>
    </location>
</feature>
<sequence length="301" mass="32366">MMLRPSGSCASLCADVTCVSVLPPLSALLLSFAFSSTPPLSVGVVASTGTALPCCVVAPTCCAGLRSTNSNCKGAPSSFLTCTSLWSMCVGTAILCGIANIVLVKCCKVCAMGSVKYGSMHWMYGTDGVLSHGSMVVITRCSTHIAMHWESGWYRTLVGIFHRPRVLGASKHMSLIPAAEMETCRRFLSILHVTPDTTRLCGCLIFVSVCGSMYILLASTAVASAPTGVSVGTTCEQAPLLPDNLVSFSSFFILFFCNILRSKEPRMTRCARNRRELRYFVSGVRCSSTRTLLCNRFRSTR</sequence>
<dbReference type="EMBL" id="GBHO01015318">
    <property type="protein sequence ID" value="JAG28286.1"/>
    <property type="molecule type" value="Transcribed_RNA"/>
</dbReference>
<name>A0A0A9Y9I4_LYGHE</name>